<reference evidence="2" key="1">
    <citation type="submission" date="2023-05" db="EMBL/GenBank/DDBJ databases">
        <authorList>
            <person name="Stuckert A."/>
        </authorList>
    </citation>
    <scope>NUCLEOTIDE SEQUENCE</scope>
</reference>
<feature type="region of interest" description="Disordered" evidence="1">
    <location>
        <begin position="12"/>
        <end position="45"/>
    </location>
</feature>
<dbReference type="EMBL" id="CATNWA010001691">
    <property type="protein sequence ID" value="CAI9540905.1"/>
    <property type="molecule type" value="Genomic_DNA"/>
</dbReference>
<dbReference type="Gene3D" id="1.20.900.10">
    <property type="entry name" value="Dbl homology (DH) domain"/>
    <property type="match status" value="1"/>
</dbReference>
<dbReference type="Proteomes" id="UP001162483">
    <property type="component" value="Unassembled WGS sequence"/>
</dbReference>
<sequence>MPSVIWRQLKEERDWQEEPTDRLRDPVQNRSAPAEKKTLNESSAFARRQSAAKDLLESERKYVLNLSHILKIRATLQGSEVKRSTKERSFFPSSLRYLIQHHLDLLHVLQERVVKWSRQESWEMYF</sequence>
<evidence type="ECO:0000313" key="2">
    <source>
        <dbReference type="EMBL" id="CAI9540905.1"/>
    </source>
</evidence>
<proteinExistence type="predicted"/>
<keyword evidence="3" id="KW-1185">Reference proteome</keyword>
<protein>
    <recommendedName>
        <fullName evidence="4">DH domain-containing protein</fullName>
    </recommendedName>
</protein>
<accession>A0ABN9B142</accession>
<comment type="caution">
    <text evidence="2">The sequence shown here is derived from an EMBL/GenBank/DDBJ whole genome shotgun (WGS) entry which is preliminary data.</text>
</comment>
<evidence type="ECO:0000313" key="3">
    <source>
        <dbReference type="Proteomes" id="UP001162483"/>
    </source>
</evidence>
<evidence type="ECO:0008006" key="4">
    <source>
        <dbReference type="Google" id="ProtNLM"/>
    </source>
</evidence>
<dbReference type="InterPro" id="IPR035899">
    <property type="entry name" value="DBL_dom_sf"/>
</dbReference>
<evidence type="ECO:0000256" key="1">
    <source>
        <dbReference type="SAM" id="MobiDB-lite"/>
    </source>
</evidence>
<organism evidence="2 3">
    <name type="scientific">Staurois parvus</name>
    <dbReference type="NCBI Taxonomy" id="386267"/>
    <lineage>
        <taxon>Eukaryota</taxon>
        <taxon>Metazoa</taxon>
        <taxon>Chordata</taxon>
        <taxon>Craniata</taxon>
        <taxon>Vertebrata</taxon>
        <taxon>Euteleostomi</taxon>
        <taxon>Amphibia</taxon>
        <taxon>Batrachia</taxon>
        <taxon>Anura</taxon>
        <taxon>Neobatrachia</taxon>
        <taxon>Ranoidea</taxon>
        <taxon>Ranidae</taxon>
        <taxon>Staurois</taxon>
    </lineage>
</organism>
<dbReference type="SUPFAM" id="SSF48065">
    <property type="entry name" value="DBL homology domain (DH-domain)"/>
    <property type="match status" value="1"/>
</dbReference>
<name>A0ABN9B142_9NEOB</name>
<feature type="compositionally biased region" description="Basic and acidic residues" evidence="1">
    <location>
        <begin position="19"/>
        <end position="39"/>
    </location>
</feature>
<dbReference type="InterPro" id="IPR042849">
    <property type="entry name" value="ARHGEF33"/>
</dbReference>
<dbReference type="PANTHER" id="PTHR46944">
    <property type="entry name" value="RHO GUANINE NUCLEOTIDE EXCHANGE FACTOR 33"/>
    <property type="match status" value="1"/>
</dbReference>
<dbReference type="PANTHER" id="PTHR46944:SF1">
    <property type="entry name" value="RHO GUANINE NUCLEOTIDE EXCHANGE FACTOR 33"/>
    <property type="match status" value="1"/>
</dbReference>
<gene>
    <name evidence="2" type="ORF">SPARVUS_LOCUS1818474</name>
</gene>